<evidence type="ECO:0000256" key="8">
    <source>
        <dbReference type="ARBA" id="ARBA00047899"/>
    </source>
</evidence>
<comment type="subunit">
    <text evidence="2">Component of the EKC/KEOPS complex composed of at least BUD32, CGI121, GON7, KAE1 and PCC1; the whole complex dimerizes.</text>
</comment>
<dbReference type="GO" id="GO:0004674">
    <property type="term" value="F:protein serine/threonine kinase activity"/>
    <property type="evidence" value="ECO:0007669"/>
    <property type="project" value="UniProtKB-EC"/>
</dbReference>
<evidence type="ECO:0000256" key="6">
    <source>
        <dbReference type="ARBA" id="ARBA00030980"/>
    </source>
</evidence>
<comment type="catalytic activity">
    <reaction evidence="8">
        <text>L-threonyl-[protein] + ATP = O-phospho-L-threonyl-[protein] + ADP + H(+)</text>
        <dbReference type="Rhea" id="RHEA:46608"/>
        <dbReference type="Rhea" id="RHEA-COMP:11060"/>
        <dbReference type="Rhea" id="RHEA-COMP:11605"/>
        <dbReference type="ChEBI" id="CHEBI:15378"/>
        <dbReference type="ChEBI" id="CHEBI:30013"/>
        <dbReference type="ChEBI" id="CHEBI:30616"/>
        <dbReference type="ChEBI" id="CHEBI:61977"/>
        <dbReference type="ChEBI" id="CHEBI:456216"/>
        <dbReference type="EC" id="2.7.11.1"/>
    </reaction>
</comment>
<evidence type="ECO:0000313" key="11">
    <source>
        <dbReference type="EMBL" id="KAF2241372.1"/>
    </source>
</evidence>
<dbReference type="Proteomes" id="UP000800094">
    <property type="component" value="Unassembled WGS sequence"/>
</dbReference>
<feature type="domain" description="Protein kinase" evidence="10">
    <location>
        <begin position="1"/>
        <end position="141"/>
    </location>
</feature>
<evidence type="ECO:0000256" key="2">
    <source>
        <dbReference type="ARBA" id="ARBA00011534"/>
    </source>
</evidence>
<dbReference type="GeneID" id="54577744"/>
<dbReference type="RefSeq" id="XP_033676376.1">
    <property type="nucleotide sequence ID" value="XM_033824414.1"/>
</dbReference>
<evidence type="ECO:0000259" key="10">
    <source>
        <dbReference type="PROSITE" id="PS50011"/>
    </source>
</evidence>
<dbReference type="InterPro" id="IPR011009">
    <property type="entry name" value="Kinase-like_dom_sf"/>
</dbReference>
<dbReference type="InterPro" id="IPR008266">
    <property type="entry name" value="Tyr_kinase_AS"/>
</dbReference>
<comment type="function">
    <text evidence="1">Component of the EKC/KEOPS complex that is required for the formation of a threonylcarbamoyl group on adenosine at position 37 (t(6)A37) in tRNAs that read codons beginning with adenine. The complex is probably involved in the transfer of the threonylcarbamoyl moiety of threonylcarbamoyl-AMP (TC-AMP) to the N6 group of A37. BUD32 has ATPase activity in the context of the EKC/KEOPS complex and likely plays a supporting role to the catalytic subunit KAE1. The EKC/KEOPS complex also promotes both telomere uncapping and telomere elongation. The complex is required for efficient recruitment of transcriptional coactivators.</text>
</comment>
<accession>A0A6A6HUB4</accession>
<evidence type="ECO:0000256" key="7">
    <source>
        <dbReference type="ARBA" id="ARBA00033194"/>
    </source>
</evidence>
<dbReference type="Pfam" id="PF00069">
    <property type="entry name" value="Pkinase"/>
    <property type="match status" value="1"/>
</dbReference>
<dbReference type="SUPFAM" id="SSF56112">
    <property type="entry name" value="Protein kinase-like (PK-like)"/>
    <property type="match status" value="1"/>
</dbReference>
<comment type="catalytic activity">
    <reaction evidence="9">
        <text>L-seryl-[protein] + ATP = O-phospho-L-seryl-[protein] + ADP + H(+)</text>
        <dbReference type="Rhea" id="RHEA:17989"/>
        <dbReference type="Rhea" id="RHEA-COMP:9863"/>
        <dbReference type="Rhea" id="RHEA-COMP:11604"/>
        <dbReference type="ChEBI" id="CHEBI:15378"/>
        <dbReference type="ChEBI" id="CHEBI:29999"/>
        <dbReference type="ChEBI" id="CHEBI:30616"/>
        <dbReference type="ChEBI" id="CHEBI:83421"/>
        <dbReference type="ChEBI" id="CHEBI:456216"/>
        <dbReference type="EC" id="2.7.11.1"/>
    </reaction>
</comment>
<dbReference type="AlphaFoldDB" id="A0A6A6HUB4"/>
<dbReference type="GO" id="GO:0005524">
    <property type="term" value="F:ATP binding"/>
    <property type="evidence" value="ECO:0007669"/>
    <property type="project" value="InterPro"/>
</dbReference>
<evidence type="ECO:0000256" key="5">
    <source>
        <dbReference type="ARBA" id="ARBA00019973"/>
    </source>
</evidence>
<name>A0A6A6HUB4_9PLEO</name>
<dbReference type="InterPro" id="IPR000719">
    <property type="entry name" value="Prot_kinase_dom"/>
</dbReference>
<evidence type="ECO:0000256" key="4">
    <source>
        <dbReference type="ARBA" id="ARBA00013948"/>
    </source>
</evidence>
<gene>
    <name evidence="11" type="ORF">BU26DRAFT_440754</name>
</gene>
<proteinExistence type="predicted"/>
<dbReference type="EMBL" id="ML987212">
    <property type="protein sequence ID" value="KAF2241372.1"/>
    <property type="molecule type" value="Genomic_DNA"/>
</dbReference>
<evidence type="ECO:0000313" key="12">
    <source>
        <dbReference type="Proteomes" id="UP000800094"/>
    </source>
</evidence>
<evidence type="ECO:0000256" key="9">
    <source>
        <dbReference type="ARBA" id="ARBA00048679"/>
    </source>
</evidence>
<dbReference type="EC" id="2.7.11.1" evidence="3"/>
<dbReference type="PROSITE" id="PS00109">
    <property type="entry name" value="PROTEIN_KINASE_TYR"/>
    <property type="match status" value="1"/>
</dbReference>
<sequence>MEDATFIYLFFPAGVQRIIATGSTSYVGIIDQDTVLKYPHEQHDQRGLKVEAAILGVLGSHPRIIKLKGWDKEGLRLEYARQAAEAVAYAHTKDVLHCDIRLGNLLLDKSFDIKLCDFQGIYRTVRGVRIVERGYSSQTFF</sequence>
<dbReference type="OrthoDB" id="1668230at2759"/>
<organism evidence="11 12">
    <name type="scientific">Trematosphaeria pertusa</name>
    <dbReference type="NCBI Taxonomy" id="390896"/>
    <lineage>
        <taxon>Eukaryota</taxon>
        <taxon>Fungi</taxon>
        <taxon>Dikarya</taxon>
        <taxon>Ascomycota</taxon>
        <taxon>Pezizomycotina</taxon>
        <taxon>Dothideomycetes</taxon>
        <taxon>Pleosporomycetidae</taxon>
        <taxon>Pleosporales</taxon>
        <taxon>Massarineae</taxon>
        <taxon>Trematosphaeriaceae</taxon>
        <taxon>Trematosphaeria</taxon>
    </lineage>
</organism>
<dbReference type="Gene3D" id="1.10.510.10">
    <property type="entry name" value="Transferase(Phosphotransferase) domain 1"/>
    <property type="match status" value="1"/>
</dbReference>
<reference evidence="11" key="1">
    <citation type="journal article" date="2020" name="Stud. Mycol.">
        <title>101 Dothideomycetes genomes: a test case for predicting lifestyles and emergence of pathogens.</title>
        <authorList>
            <person name="Haridas S."/>
            <person name="Albert R."/>
            <person name="Binder M."/>
            <person name="Bloem J."/>
            <person name="Labutti K."/>
            <person name="Salamov A."/>
            <person name="Andreopoulos B."/>
            <person name="Baker S."/>
            <person name="Barry K."/>
            <person name="Bills G."/>
            <person name="Bluhm B."/>
            <person name="Cannon C."/>
            <person name="Castanera R."/>
            <person name="Culley D."/>
            <person name="Daum C."/>
            <person name="Ezra D."/>
            <person name="Gonzalez J."/>
            <person name="Henrissat B."/>
            <person name="Kuo A."/>
            <person name="Liang C."/>
            <person name="Lipzen A."/>
            <person name="Lutzoni F."/>
            <person name="Magnuson J."/>
            <person name="Mondo S."/>
            <person name="Nolan M."/>
            <person name="Ohm R."/>
            <person name="Pangilinan J."/>
            <person name="Park H.-J."/>
            <person name="Ramirez L."/>
            <person name="Alfaro M."/>
            <person name="Sun H."/>
            <person name="Tritt A."/>
            <person name="Yoshinaga Y."/>
            <person name="Zwiers L.-H."/>
            <person name="Turgeon B."/>
            <person name="Goodwin S."/>
            <person name="Spatafora J."/>
            <person name="Crous P."/>
            <person name="Grigoriev I."/>
        </authorList>
    </citation>
    <scope>NUCLEOTIDE SEQUENCE</scope>
    <source>
        <strain evidence="11">CBS 122368</strain>
    </source>
</reference>
<keyword evidence="12" id="KW-1185">Reference proteome</keyword>
<dbReference type="PROSITE" id="PS50011">
    <property type="entry name" value="PROTEIN_KINASE_DOM"/>
    <property type="match status" value="1"/>
</dbReference>
<evidence type="ECO:0000256" key="3">
    <source>
        <dbReference type="ARBA" id="ARBA00012513"/>
    </source>
</evidence>
<protein>
    <recommendedName>
        <fullName evidence="5">EKC/KEOPS complex subunit BUD32</fullName>
        <ecNumber evidence="3">2.7.11.1</ecNumber>
    </recommendedName>
    <alternativeName>
        <fullName evidence="6 7">Atypical Serine/threonine protein kinase BUD32</fullName>
    </alternativeName>
    <alternativeName>
        <fullName evidence="4">EKC/KEOPS complex subunit bud32</fullName>
    </alternativeName>
</protein>
<evidence type="ECO:0000256" key="1">
    <source>
        <dbReference type="ARBA" id="ARBA00003747"/>
    </source>
</evidence>